<feature type="compositionally biased region" description="Polar residues" evidence="20">
    <location>
        <begin position="1791"/>
        <end position="1805"/>
    </location>
</feature>
<feature type="disulfide bond" evidence="17">
    <location>
        <begin position="556"/>
        <end position="574"/>
    </location>
</feature>
<evidence type="ECO:0000256" key="12">
    <source>
        <dbReference type="ARBA" id="ARBA00023157"/>
    </source>
</evidence>
<dbReference type="InterPro" id="IPR023415">
    <property type="entry name" value="LDLR_class-A_CS"/>
</dbReference>
<dbReference type="PROSITE" id="PS00107">
    <property type="entry name" value="PROTEIN_KINASE_ATP"/>
    <property type="match status" value="1"/>
</dbReference>
<feature type="domain" description="MAM" evidence="22">
    <location>
        <begin position="638"/>
        <end position="799"/>
    </location>
</feature>
<dbReference type="InterPro" id="IPR002172">
    <property type="entry name" value="LDrepeatLR_classA_rpt"/>
</dbReference>
<keyword evidence="3" id="KW-0808">Transferase</keyword>
<evidence type="ECO:0000256" key="3">
    <source>
        <dbReference type="ARBA" id="ARBA00022679"/>
    </source>
</evidence>
<dbReference type="CDD" id="cd00112">
    <property type="entry name" value="LDLa"/>
    <property type="match status" value="1"/>
</dbReference>
<feature type="domain" description="MAM" evidence="22">
    <location>
        <begin position="366"/>
        <end position="537"/>
    </location>
</feature>
<reference evidence="24" key="1">
    <citation type="submission" date="2025-08" db="UniProtKB">
        <authorList>
            <consortium name="RefSeq"/>
        </authorList>
    </citation>
    <scope>IDENTIFICATION</scope>
    <source>
        <tissue evidence="24">White muscle</tissue>
    </source>
</reference>
<dbReference type="InterPro" id="IPR054465">
    <property type="entry name" value="Integrase_p58-like_C"/>
</dbReference>
<dbReference type="InterPro" id="IPR050122">
    <property type="entry name" value="RTK"/>
</dbReference>
<evidence type="ECO:0000256" key="20">
    <source>
        <dbReference type="SAM" id="MobiDB-lite"/>
    </source>
</evidence>
<dbReference type="FunFam" id="1.10.510.10:FF:000113">
    <property type="entry name" value="Tyrosine-protein kinase receptor"/>
    <property type="match status" value="1"/>
</dbReference>
<dbReference type="CDD" id="cd06263">
    <property type="entry name" value="MAM"/>
    <property type="match status" value="1"/>
</dbReference>
<evidence type="ECO:0000313" key="24">
    <source>
        <dbReference type="RefSeq" id="XP_038864749.1"/>
    </source>
</evidence>
<dbReference type="PROSITE" id="PS50060">
    <property type="entry name" value="MAM_2"/>
    <property type="match status" value="2"/>
</dbReference>
<keyword evidence="4 19" id="KW-0812">Transmembrane</keyword>
<evidence type="ECO:0000259" key="22">
    <source>
        <dbReference type="PROSITE" id="PS50060"/>
    </source>
</evidence>
<evidence type="ECO:0000256" key="6">
    <source>
        <dbReference type="ARBA" id="ARBA00022741"/>
    </source>
</evidence>
<keyword evidence="7" id="KW-0418">Kinase</keyword>
<dbReference type="GO" id="GO:0004714">
    <property type="term" value="F:transmembrane receptor protein tyrosine kinase activity"/>
    <property type="evidence" value="ECO:0007669"/>
    <property type="project" value="UniProtKB-EC"/>
</dbReference>
<feature type="region of interest" description="Disordered" evidence="20">
    <location>
        <begin position="1239"/>
        <end position="1290"/>
    </location>
</feature>
<dbReference type="GO" id="GO:0042127">
    <property type="term" value="P:regulation of cell population proliferation"/>
    <property type="evidence" value="ECO:0007669"/>
    <property type="project" value="TreeGrafter"/>
</dbReference>
<name>A0A8U1C8Y4_SALNM</name>
<feature type="compositionally biased region" description="Polar residues" evidence="20">
    <location>
        <begin position="1975"/>
        <end position="1986"/>
    </location>
</feature>
<dbReference type="Pfam" id="PF00629">
    <property type="entry name" value="MAM"/>
    <property type="match status" value="2"/>
</dbReference>
<sequence length="1986" mass="217400">MPLNTGHICLQQDCTCPHMTYIHLQGKCLRRRQVSRHSNSSEWPVQGPLDLLKKWWEGPPASTSGQGIVQYILQMRNRLERYRKEARANLQKAQKRGYDQHACHREFEQGQVLLLLPSSTCKLLAQWQGPYLIVRKMGPVTYEVLHPDKGKEKQTYHVNLLKAWEEREELSKGTSFLVRRVEEEDELEGVTEAWKGRAEVILAHLEEGKQDVLNQLFGKYPALFSQKPGRTKVLEHIIRLNPDQKPVRHYPYRVPERLVVALKGEETKYLGYELGKGEVWPQVDKVEFIRNSPQPRTKTQTPDFQKRFLYRWTLRLWELELYWPKGSQEKSSPCFGSSSHALLDKSLEESFMFPHHLSPEDKSQTTSCDFESPCSWTFSNHSVRNDWRAMSPQQQRSSTQAMKPVSDHSEGSSEGHFLLLSPSASSRASRKCEYYITSPVVYSSGPLCHLQLARFELGPTAGNLSVLVKPVESASVISTTALSGRDQDGTRAQWEVLEAVIGEVGEPFQVTLLYSTCLGKDRASLALDSLDLRDCDMGHHDLELGTDCDKSKSFHCDLGGCIDKTSVCDFHGDCPLGEDEGFICGESVRASTVQQHYITLLMGQEKLWALCTVCVHNLSKKHVVEDVFIFYHALPYGAHCSFEPGSCGWSTSNELSSWRRVSGEELEDSEDMLGTALQNTQGHFLFLALRRRSSSHEVSVRSYSFPQPVSTTACQLHFSLYLYGEFNGTVLLSLEENSTTTSRLVWERSGQWKDHWQDITLQLPALLSGFHLKVKALWGPGSNADIALDDITLGAACFDTDLNSLLLGHRFFHEMDSISELDFLSPLPEPSASEVSLMTWWFTSCGASGPRGPTQAQCDSAYRNTNFNVTVGKDGPFKGVQTWRVPATNRYMISAYGAAGGKGAKNHNKRSHGVFISAIFPLEKGDIMYILVGHQGEDACPGRNPLTQKICLGESSVIEDEFTGEEWAGGGGGGGGATYIYKMEGGVLVPLLIAAGGGGKAYLEDPESSLNQIPLEQYENDTVASSSNGKTGAAGGGGGWKDSSSHLWAGKSLLEGAEGGSSCPQALSKLSWATFGGFGGGGGACTAGGGGGGYRGGDAALIDDITAGGQDGISFVNPMGEIFLHPLAAMESHGECEIKVQLSCGHCQTQSCKWDEDTQLIICLCHNEEVLASDNVTCTAAHQGLAPEGQLSLSLILAVVATIVVTVIVLTCASLTLSKRLFQFCVDSVPSTFHPCAASVHGPPTPPPRASRLSAPAARRHGRGHLSPPRIAPQGPHPAPQADYQPASGPRAASTEVYYRKKNQLHAVRLRLQSPEYKLSKIRSSTIMTDYNPNYCFAGKAASLSELNEVPRKNITLLRALGHGAFGEVYEGQVLGMNGENTAMQVAIKTLPEICSEQDEMDFLMEALIMSKFSHQNIVRCIGVSLQILPRCILLELMTGGDMKSFLRQNRPKTSQSSSLTMLELLHVARDIAFGCRYLEENHFIHRDIAARNCLLTCPGPDRVAKIGDFGMARDIYRASYYRKGGRAMLPVKWMPPEAFMEGIFTCKTDTWSFGVLLWEIFSLGYMPYPCKTNQEVLEFVTSGGRMDPPKSCPGPVYRIMTQCWQHCPEHRPNFSTILERINYCTQDPDVINTPLPVEYGPTVEEELSTVIRPDTPGSLTPLLLAHTASQEVSPQISSLCLGLGMGHMSLPQPHKPCLLRPQQLPQEVASYREALEPCWAEPVPAPGPGVCPGAWLHPEPLNWPCSRDSSFSGSQRLKNKTKNLWNPTYGSWVLESFGRGKAALSHTKSMPLSSSYSAPQAGTPTSDCTDSGCDGSSGLPVPSSLCSPSPFPACQALSAPQPQGAPSLSLASSRKGQAGGASGGQALGMDLAKLQSFPCGNVNYAYDEHSYEAESLPLVVPKGPEPCPSTSASTSCAPSTFFSSSFSTCSGAGLGAASSCMPKLLLKRHASYGHEDVRRHTKPEKPTRDRDSGFSLSEDLSVTPV</sequence>
<evidence type="ECO:0000256" key="17">
    <source>
        <dbReference type="PROSITE-ProRule" id="PRU00124"/>
    </source>
</evidence>
<dbReference type="InterPro" id="IPR013320">
    <property type="entry name" value="ConA-like_dom_sf"/>
</dbReference>
<organism evidence="23 24">
    <name type="scientific">Salvelinus namaycush</name>
    <name type="common">Lake trout</name>
    <name type="synonym">Salmo namaycush</name>
    <dbReference type="NCBI Taxonomy" id="8040"/>
    <lineage>
        <taxon>Eukaryota</taxon>
        <taxon>Metazoa</taxon>
        <taxon>Chordata</taxon>
        <taxon>Craniata</taxon>
        <taxon>Vertebrata</taxon>
        <taxon>Euteleostomi</taxon>
        <taxon>Actinopterygii</taxon>
        <taxon>Neopterygii</taxon>
        <taxon>Teleostei</taxon>
        <taxon>Protacanthopterygii</taxon>
        <taxon>Salmoniformes</taxon>
        <taxon>Salmonidae</taxon>
        <taxon>Salmoninae</taxon>
        <taxon>Salvelinus</taxon>
    </lineage>
</organism>
<evidence type="ECO:0000256" key="18">
    <source>
        <dbReference type="PROSITE-ProRule" id="PRU10141"/>
    </source>
</evidence>
<comment type="similarity">
    <text evidence="19">Belongs to the protein kinase superfamily. Tyr protein kinase family. Insulin receptor subfamily.</text>
</comment>
<keyword evidence="8 18" id="KW-0067">ATP-binding</keyword>
<comment type="subunit">
    <text evidence="16">Homodimer; homodimerizes upon binding to alkal ligands (alkal1, alkal2a or alkal2b).</text>
</comment>
<feature type="compositionally biased region" description="Low complexity" evidence="20">
    <location>
        <begin position="1806"/>
        <end position="1815"/>
    </location>
</feature>
<dbReference type="PRINTS" id="PR00109">
    <property type="entry name" value="TYRKINASE"/>
</dbReference>
<evidence type="ECO:0000256" key="19">
    <source>
        <dbReference type="RuleBase" id="RU000312"/>
    </source>
</evidence>
<dbReference type="InterPro" id="IPR000998">
    <property type="entry name" value="MAM_dom"/>
</dbReference>
<dbReference type="RefSeq" id="XP_038864749.1">
    <property type="nucleotide sequence ID" value="XM_039008821.1"/>
</dbReference>
<dbReference type="InterPro" id="IPR002011">
    <property type="entry name" value="Tyr_kinase_rcpt_2_CS"/>
</dbReference>
<evidence type="ECO:0000259" key="21">
    <source>
        <dbReference type="PROSITE" id="PS50011"/>
    </source>
</evidence>
<dbReference type="InterPro" id="IPR055163">
    <property type="entry name" value="ALK/LTK-like_GRD"/>
</dbReference>
<dbReference type="SMART" id="SM00192">
    <property type="entry name" value="LDLa"/>
    <property type="match status" value="1"/>
</dbReference>
<keyword evidence="23" id="KW-1185">Reference proteome</keyword>
<dbReference type="GO" id="GO:0045664">
    <property type="term" value="P:regulation of neuron differentiation"/>
    <property type="evidence" value="ECO:0007669"/>
    <property type="project" value="TreeGrafter"/>
</dbReference>
<comment type="caution">
    <text evidence="17">Lacks conserved residue(s) required for the propagation of feature annotation.</text>
</comment>
<feature type="region of interest" description="Disordered" evidence="20">
    <location>
        <begin position="388"/>
        <end position="414"/>
    </location>
</feature>
<feature type="domain" description="Protein kinase" evidence="21">
    <location>
        <begin position="1355"/>
        <end position="1631"/>
    </location>
</feature>
<dbReference type="InterPro" id="IPR017441">
    <property type="entry name" value="Protein_kinase_ATP_BS"/>
</dbReference>
<dbReference type="FunFam" id="3.30.200.20:FF:000117">
    <property type="entry name" value="Tyrosine-protein kinase receptor"/>
    <property type="match status" value="1"/>
</dbReference>
<evidence type="ECO:0000256" key="5">
    <source>
        <dbReference type="ARBA" id="ARBA00022729"/>
    </source>
</evidence>
<evidence type="ECO:0000256" key="1">
    <source>
        <dbReference type="ARBA" id="ARBA00004251"/>
    </source>
</evidence>
<dbReference type="InterPro" id="IPR001245">
    <property type="entry name" value="Ser-Thr/Tyr_kinase_cat_dom"/>
</dbReference>
<dbReference type="PROSITE" id="PS00239">
    <property type="entry name" value="RECEPTOR_TYR_KIN_II"/>
    <property type="match status" value="1"/>
</dbReference>
<protein>
    <recommendedName>
        <fullName evidence="19">Tyrosine-protein kinase receptor</fullName>
        <ecNumber evidence="19">2.7.10.1</ecNumber>
    </recommendedName>
</protein>
<dbReference type="PANTHER" id="PTHR24416:SF627">
    <property type="entry name" value="TYROSINE-PROTEIN KINASE RECEPTOR"/>
    <property type="match status" value="1"/>
</dbReference>
<keyword evidence="11" id="KW-0829">Tyrosine-protein kinase</keyword>
<dbReference type="Proteomes" id="UP000808372">
    <property type="component" value="Chromosome 15"/>
</dbReference>
<keyword evidence="12 17" id="KW-1015">Disulfide bond</keyword>
<dbReference type="PROSITE" id="PS50068">
    <property type="entry name" value="LDLRA_2"/>
    <property type="match status" value="1"/>
</dbReference>
<dbReference type="Pfam" id="PF07714">
    <property type="entry name" value="PK_Tyr_Ser-Thr"/>
    <property type="match status" value="1"/>
</dbReference>
<feature type="compositionally biased region" description="Basic and acidic residues" evidence="20">
    <location>
        <begin position="1953"/>
        <end position="1973"/>
    </location>
</feature>
<comment type="subcellular location">
    <subcellularLocation>
        <location evidence="1">Cell membrane</location>
        <topology evidence="1">Single-pass type I membrane protein</topology>
    </subcellularLocation>
</comment>
<dbReference type="EC" id="2.7.10.1" evidence="19"/>
<dbReference type="KEGG" id="snh:120059768"/>
<evidence type="ECO:0000256" key="14">
    <source>
        <dbReference type="ARBA" id="ARBA00023180"/>
    </source>
</evidence>
<dbReference type="PROSITE" id="PS01209">
    <property type="entry name" value="LDLRA_1"/>
    <property type="match status" value="1"/>
</dbReference>
<evidence type="ECO:0000256" key="13">
    <source>
        <dbReference type="ARBA" id="ARBA00023170"/>
    </source>
</evidence>
<dbReference type="GO" id="GO:0005886">
    <property type="term" value="C:plasma membrane"/>
    <property type="evidence" value="ECO:0007669"/>
    <property type="project" value="UniProtKB-SubCell"/>
</dbReference>
<gene>
    <name evidence="24" type="primary">LOC120059768</name>
</gene>
<dbReference type="PROSITE" id="PS00109">
    <property type="entry name" value="PROTEIN_KINASE_TYR"/>
    <property type="match status" value="1"/>
</dbReference>
<evidence type="ECO:0000256" key="10">
    <source>
        <dbReference type="ARBA" id="ARBA00023136"/>
    </source>
</evidence>
<dbReference type="InterPro" id="IPR000719">
    <property type="entry name" value="Prot_kinase_dom"/>
</dbReference>
<keyword evidence="5" id="KW-0732">Signal</keyword>
<dbReference type="SMART" id="SM00137">
    <property type="entry name" value="MAM"/>
    <property type="match status" value="1"/>
</dbReference>
<keyword evidence="13 19" id="KW-0675">Receptor</keyword>
<dbReference type="GO" id="GO:0043235">
    <property type="term" value="C:receptor complex"/>
    <property type="evidence" value="ECO:0007669"/>
    <property type="project" value="TreeGrafter"/>
</dbReference>
<feature type="binding site" evidence="18">
    <location>
        <position position="1389"/>
    </location>
    <ligand>
        <name>ATP</name>
        <dbReference type="ChEBI" id="CHEBI:30616"/>
    </ligand>
</feature>
<evidence type="ECO:0000256" key="9">
    <source>
        <dbReference type="ARBA" id="ARBA00022989"/>
    </source>
</evidence>
<keyword evidence="6 18" id="KW-0547">Nucleotide-binding</keyword>
<evidence type="ECO:0000313" key="23">
    <source>
        <dbReference type="Proteomes" id="UP000808372"/>
    </source>
</evidence>
<comment type="catalytic activity">
    <reaction evidence="15 19">
        <text>L-tyrosyl-[protein] + ATP = O-phospho-L-tyrosyl-[protein] + ADP + H(+)</text>
        <dbReference type="Rhea" id="RHEA:10596"/>
        <dbReference type="Rhea" id="RHEA-COMP:10136"/>
        <dbReference type="Rhea" id="RHEA-COMP:20101"/>
        <dbReference type="ChEBI" id="CHEBI:15378"/>
        <dbReference type="ChEBI" id="CHEBI:30616"/>
        <dbReference type="ChEBI" id="CHEBI:46858"/>
        <dbReference type="ChEBI" id="CHEBI:61978"/>
        <dbReference type="ChEBI" id="CHEBI:456216"/>
        <dbReference type="EC" id="2.7.10.1"/>
    </reaction>
</comment>
<dbReference type="SUPFAM" id="SSF49899">
    <property type="entry name" value="Concanavalin A-like lectins/glucanases"/>
    <property type="match status" value="2"/>
</dbReference>
<dbReference type="Gene3D" id="3.30.200.20">
    <property type="entry name" value="Phosphorylase Kinase, domain 1"/>
    <property type="match status" value="1"/>
</dbReference>
<dbReference type="InterPro" id="IPR008266">
    <property type="entry name" value="Tyr_kinase_AS"/>
</dbReference>
<dbReference type="InterPro" id="IPR020635">
    <property type="entry name" value="Tyr_kinase_cat_dom"/>
</dbReference>
<feature type="region of interest" description="Disordered" evidence="20">
    <location>
        <begin position="1952"/>
        <end position="1986"/>
    </location>
</feature>
<keyword evidence="2" id="KW-1003">Cell membrane</keyword>
<dbReference type="Pfam" id="PF12810">
    <property type="entry name" value="ALK_LTK_GRD"/>
    <property type="match status" value="1"/>
</dbReference>
<dbReference type="PANTHER" id="PTHR24416">
    <property type="entry name" value="TYROSINE-PROTEIN KINASE RECEPTOR"/>
    <property type="match status" value="1"/>
</dbReference>
<dbReference type="PROSITE" id="PS50011">
    <property type="entry name" value="PROTEIN_KINASE_DOM"/>
    <property type="match status" value="1"/>
</dbReference>
<keyword evidence="10" id="KW-0472">Membrane</keyword>
<dbReference type="Gene3D" id="2.60.120.200">
    <property type="match status" value="2"/>
</dbReference>
<dbReference type="GO" id="GO:0005524">
    <property type="term" value="F:ATP binding"/>
    <property type="evidence" value="ECO:0007669"/>
    <property type="project" value="UniProtKB-UniRule"/>
</dbReference>
<evidence type="ECO:0000256" key="7">
    <source>
        <dbReference type="ARBA" id="ARBA00022777"/>
    </source>
</evidence>
<dbReference type="GeneID" id="120059768"/>
<dbReference type="Pfam" id="PF22938">
    <property type="entry name" value="Integrase_p58_C"/>
    <property type="match status" value="1"/>
</dbReference>
<evidence type="ECO:0000256" key="15">
    <source>
        <dbReference type="ARBA" id="ARBA00051243"/>
    </source>
</evidence>
<dbReference type="InterPro" id="IPR011009">
    <property type="entry name" value="Kinase-like_dom_sf"/>
</dbReference>
<dbReference type="CDD" id="cd05036">
    <property type="entry name" value="PTKc_ALK_LTK"/>
    <property type="match status" value="1"/>
</dbReference>
<feature type="compositionally biased region" description="Polar residues" evidence="20">
    <location>
        <begin position="391"/>
        <end position="401"/>
    </location>
</feature>
<evidence type="ECO:0000256" key="11">
    <source>
        <dbReference type="ARBA" id="ARBA00023137"/>
    </source>
</evidence>
<dbReference type="SMART" id="SM00219">
    <property type="entry name" value="TyrKc"/>
    <property type="match status" value="1"/>
</dbReference>
<evidence type="ECO:0000256" key="16">
    <source>
        <dbReference type="ARBA" id="ARBA00063150"/>
    </source>
</evidence>
<evidence type="ECO:0000256" key="8">
    <source>
        <dbReference type="ARBA" id="ARBA00022840"/>
    </source>
</evidence>
<dbReference type="Gene3D" id="1.10.510.10">
    <property type="entry name" value="Transferase(Phosphotransferase) domain 1"/>
    <property type="match status" value="1"/>
</dbReference>
<accession>A0A8U1C8Y4</accession>
<dbReference type="GO" id="GO:0007169">
    <property type="term" value="P:cell surface receptor protein tyrosine kinase signaling pathway"/>
    <property type="evidence" value="ECO:0007669"/>
    <property type="project" value="InterPro"/>
</dbReference>
<evidence type="ECO:0000256" key="4">
    <source>
        <dbReference type="ARBA" id="ARBA00022692"/>
    </source>
</evidence>
<evidence type="ECO:0000256" key="2">
    <source>
        <dbReference type="ARBA" id="ARBA00022475"/>
    </source>
</evidence>
<keyword evidence="19" id="KW-0597">Phosphoprotein</keyword>
<keyword evidence="9" id="KW-1133">Transmembrane helix</keyword>
<proteinExistence type="inferred from homology"/>
<feature type="region of interest" description="Disordered" evidence="20">
    <location>
        <begin position="1021"/>
        <end position="1041"/>
    </location>
</feature>
<keyword evidence="14" id="KW-0325">Glycoprotein</keyword>
<dbReference type="SUPFAM" id="SSF56112">
    <property type="entry name" value="Protein kinase-like (PK-like)"/>
    <property type="match status" value="1"/>
</dbReference>
<feature type="region of interest" description="Disordered" evidence="20">
    <location>
        <begin position="1791"/>
        <end position="1815"/>
    </location>
</feature>